<name>A0A8S5S0P2_9CAUD</name>
<sequence length="91" mass="9421">MSSDSSEAISPIASKDSAPFTNFPTKFGVPLVPSHKAHPFGISDVPLNIVIVPLGIAISISFYTHSIFGTLSLYSSLSGSGGISMDSSYLG</sequence>
<dbReference type="EMBL" id="BK032511">
    <property type="protein sequence ID" value="DAF44481.1"/>
    <property type="molecule type" value="Genomic_DNA"/>
</dbReference>
<evidence type="ECO:0000313" key="1">
    <source>
        <dbReference type="EMBL" id="DAF44481.1"/>
    </source>
</evidence>
<protein>
    <submittedName>
        <fullName evidence="1">Uncharacterized protein</fullName>
    </submittedName>
</protein>
<accession>A0A8S5S0P2</accession>
<reference evidence="1" key="1">
    <citation type="journal article" date="2021" name="Proc. Natl. Acad. Sci. U.S.A.">
        <title>A Catalog of Tens of Thousands of Viruses from Human Metagenomes Reveals Hidden Associations with Chronic Diseases.</title>
        <authorList>
            <person name="Tisza M.J."/>
            <person name="Buck C.B."/>
        </authorList>
    </citation>
    <scope>NUCLEOTIDE SEQUENCE</scope>
    <source>
        <strain evidence="1">Ct8Lf7</strain>
    </source>
</reference>
<proteinExistence type="predicted"/>
<organism evidence="1">
    <name type="scientific">Podoviridae sp. ct8Lf7</name>
    <dbReference type="NCBI Taxonomy" id="2827723"/>
    <lineage>
        <taxon>Viruses</taxon>
        <taxon>Duplodnaviria</taxon>
        <taxon>Heunggongvirae</taxon>
        <taxon>Uroviricota</taxon>
        <taxon>Caudoviricetes</taxon>
    </lineage>
</organism>